<sequence>MMGMILQTCVLLFWVDLGLSVTHPGKGGDGCGFIITSQWVDLVKVVVNLTKSGFHRDLVYIVQFGAPFPEDLQVLLLQNITRGVYMDFYQLQSLRKDTGLHVLLDSEVDLEAPAYESPGFTALVYPRPNPTNLGHLTTTVPIHGRYHRPSDPGTREKVAIKHPKLLLKSDTCEHGKPLLSSLPHKIVYAPCSVDNVSICSWIEVENLQVPQSMALDLPVGDKSLIFTVCGGTLFITILCNLILTATIWKHAIFEFS</sequence>
<reference evidence="12" key="1">
    <citation type="submission" date="2025-08" db="UniProtKB">
        <authorList>
            <consortium name="RefSeq"/>
        </authorList>
    </citation>
    <scope>IDENTIFICATION</scope>
</reference>
<dbReference type="PANTHER" id="PTHR28650">
    <property type="entry name" value="PHOSPHATIDYLINOSITOL-GLYCAN BIOSYNTHESIS CLASS X PROTEIN"/>
    <property type="match status" value="1"/>
</dbReference>
<feature type="transmembrane region" description="Helical" evidence="10">
    <location>
        <begin position="224"/>
        <end position="248"/>
    </location>
</feature>
<keyword evidence="11" id="KW-1185">Reference proteome</keyword>
<keyword evidence="5 10" id="KW-0812">Transmembrane</keyword>
<gene>
    <name evidence="12" type="primary">pigx</name>
</gene>
<name>A0A6P3VTC3_CLUHA</name>
<evidence type="ECO:0000313" key="11">
    <source>
        <dbReference type="Proteomes" id="UP000515152"/>
    </source>
</evidence>
<evidence type="ECO:0000256" key="7">
    <source>
        <dbReference type="ARBA" id="ARBA00022989"/>
    </source>
</evidence>
<dbReference type="InterPro" id="IPR040039">
    <property type="entry name" value="PIGX"/>
</dbReference>
<evidence type="ECO:0000256" key="10">
    <source>
        <dbReference type="RuleBase" id="RU366056"/>
    </source>
</evidence>
<evidence type="ECO:0000256" key="9">
    <source>
        <dbReference type="ARBA" id="ARBA00023180"/>
    </source>
</evidence>
<evidence type="ECO:0000313" key="12">
    <source>
        <dbReference type="RefSeq" id="XP_012680753.1"/>
    </source>
</evidence>
<dbReference type="InterPro" id="IPR013233">
    <property type="entry name" value="PIG-X/PBN1"/>
</dbReference>
<keyword evidence="8 10" id="KW-0472">Membrane</keyword>
<dbReference type="GO" id="GO:0006506">
    <property type="term" value="P:GPI anchor biosynthetic process"/>
    <property type="evidence" value="ECO:0007669"/>
    <property type="project" value="UniProtKB-UniPathway"/>
</dbReference>
<keyword evidence="10" id="KW-0732">Signal</keyword>
<evidence type="ECO:0000256" key="3">
    <source>
        <dbReference type="ARBA" id="ARBA00010345"/>
    </source>
</evidence>
<keyword evidence="9" id="KW-0325">Glycoprotein</keyword>
<dbReference type="GO" id="GO:0005789">
    <property type="term" value="C:endoplasmic reticulum membrane"/>
    <property type="evidence" value="ECO:0007669"/>
    <property type="project" value="UniProtKB-SubCell"/>
</dbReference>
<dbReference type="GeneID" id="105898276"/>
<dbReference type="UniPathway" id="UPA00196"/>
<dbReference type="Pfam" id="PF08320">
    <property type="entry name" value="PIG-X"/>
    <property type="match status" value="1"/>
</dbReference>
<comment type="pathway">
    <text evidence="2 10">Glycolipid biosynthesis; glycosylphosphatidylinositol-anchor biosynthesis.</text>
</comment>
<feature type="signal peptide" evidence="10">
    <location>
        <begin position="1"/>
        <end position="20"/>
    </location>
</feature>
<feature type="chain" id="PRO_5028502380" description="Phosphatidylinositol-glycan biosynthesis class X protein" evidence="10">
    <location>
        <begin position="21"/>
        <end position="256"/>
    </location>
</feature>
<dbReference type="OrthoDB" id="5546453at2759"/>
<dbReference type="CTD" id="54965"/>
<dbReference type="KEGG" id="char:105898276"/>
<keyword evidence="7 10" id="KW-1133">Transmembrane helix</keyword>
<evidence type="ECO:0000256" key="2">
    <source>
        <dbReference type="ARBA" id="ARBA00004687"/>
    </source>
</evidence>
<evidence type="ECO:0000256" key="5">
    <source>
        <dbReference type="ARBA" id="ARBA00022692"/>
    </source>
</evidence>
<accession>A0A6P3VTC3</accession>
<evidence type="ECO:0000256" key="6">
    <source>
        <dbReference type="ARBA" id="ARBA00022824"/>
    </source>
</evidence>
<comment type="subcellular location">
    <subcellularLocation>
        <location evidence="1 10">Endoplasmic reticulum membrane</location>
        <topology evidence="1 10">Single-pass membrane protein</topology>
    </subcellularLocation>
</comment>
<comment type="function">
    <text evidence="10">Stabilizing subunit of the glycosylphosphatidylinositol-mannosyltransferase I complex which catalyzes the transfer of the first mannose, via an alpha-1,4 bond from a dolichol-phosphate-mannose (Dol-P-Man) to the glucosaminyl acyl phosphatidylinositol (GlcN-(acyl)PI) intermediate to generate alpha-D-Man-(1-&gt;4)-alpha-D-GlcN-(1-&gt;6)-(1-radyl,2-acyl-sn-glycero-3-phospho)-2-acyl-inositol and participates in the sixth step of the glycosylphosphatidylinositol-anchor biosynthesis. Probably acts by stabilizing the mannosyltransferase PIGM.</text>
</comment>
<organism evidence="11 12">
    <name type="scientific">Clupea harengus</name>
    <name type="common">Atlantic herring</name>
    <dbReference type="NCBI Taxonomy" id="7950"/>
    <lineage>
        <taxon>Eukaryota</taxon>
        <taxon>Metazoa</taxon>
        <taxon>Chordata</taxon>
        <taxon>Craniata</taxon>
        <taxon>Vertebrata</taxon>
        <taxon>Euteleostomi</taxon>
        <taxon>Actinopterygii</taxon>
        <taxon>Neopterygii</taxon>
        <taxon>Teleostei</taxon>
        <taxon>Clupei</taxon>
        <taxon>Clupeiformes</taxon>
        <taxon>Clupeoidei</taxon>
        <taxon>Clupeidae</taxon>
        <taxon>Clupea</taxon>
    </lineage>
</organism>
<keyword evidence="6 10" id="KW-0256">Endoplasmic reticulum</keyword>
<keyword evidence="4 10" id="KW-0337">GPI-anchor biosynthesis</keyword>
<proteinExistence type="inferred from homology"/>
<dbReference type="Proteomes" id="UP000515152">
    <property type="component" value="Chromosome 10"/>
</dbReference>
<dbReference type="AlphaFoldDB" id="A0A6P3VTC3"/>
<evidence type="ECO:0000256" key="8">
    <source>
        <dbReference type="ARBA" id="ARBA00023136"/>
    </source>
</evidence>
<evidence type="ECO:0000256" key="1">
    <source>
        <dbReference type="ARBA" id="ARBA00004389"/>
    </source>
</evidence>
<evidence type="ECO:0000256" key="4">
    <source>
        <dbReference type="ARBA" id="ARBA00022502"/>
    </source>
</evidence>
<comment type="similarity">
    <text evidence="3 10">Belongs to the PIGX family.</text>
</comment>
<dbReference type="PANTHER" id="PTHR28650:SF1">
    <property type="entry name" value="PHOSPHATIDYLINOSITOL-GLYCAN BIOSYNTHESIS CLASS X PROTEIN"/>
    <property type="match status" value="1"/>
</dbReference>
<dbReference type="SMART" id="SM00780">
    <property type="entry name" value="PIG-X"/>
    <property type="match status" value="1"/>
</dbReference>
<protein>
    <recommendedName>
        <fullName evidence="10">Phosphatidylinositol-glycan biosynthesis class X protein</fullName>
    </recommendedName>
</protein>
<dbReference type="RefSeq" id="XP_012680753.1">
    <property type="nucleotide sequence ID" value="XM_012825299.3"/>
</dbReference>